<evidence type="ECO:0000313" key="2">
    <source>
        <dbReference type="Proteomes" id="UP000503246"/>
    </source>
</evidence>
<dbReference type="Proteomes" id="UP000503246">
    <property type="component" value="Segment"/>
</dbReference>
<name>A0A6G8R9I4_9CAUD</name>
<evidence type="ECO:0000313" key="1">
    <source>
        <dbReference type="EMBL" id="QIN98019.1"/>
    </source>
</evidence>
<keyword evidence="2" id="KW-1185">Reference proteome</keyword>
<sequence length="85" mass="9697">MQLIDLLLKELPKYGGWPAGAAECIRFVDEATIDFYDSTGNWPYDCQEIYGDIASAIVRKPSVPLDSEVVYYEDYKNALNKQENK</sequence>
<accession>A0A6G8R9I4</accession>
<organism evidence="1 2">
    <name type="scientific">Salmonella phage pink</name>
    <dbReference type="NCBI Taxonomy" id="2713312"/>
    <lineage>
        <taxon>Viruses</taxon>
        <taxon>Duplodnaviria</taxon>
        <taxon>Heunggongvirae</taxon>
        <taxon>Uroviricota</taxon>
        <taxon>Caudoviricetes</taxon>
        <taxon>Sarkviridae</taxon>
        <taxon>Guernseyvirinae</taxon>
        <taxon>Jerseyvirus</taxon>
        <taxon>Jerseyvirus pink</taxon>
    </lineage>
</organism>
<gene>
    <name evidence="1" type="ORF">pink_66</name>
</gene>
<dbReference type="EMBL" id="MT074430">
    <property type="protein sequence ID" value="QIN98019.1"/>
    <property type="molecule type" value="Genomic_DNA"/>
</dbReference>
<protein>
    <submittedName>
        <fullName evidence="1">Uncharacterized protein</fullName>
    </submittedName>
</protein>
<proteinExistence type="predicted"/>
<reference evidence="2" key="1">
    <citation type="submission" date="2020-02" db="EMBL/GenBank/DDBJ databases">
        <authorList>
            <person name="Olsen N.S."/>
            <person name="Forero-Junco L."/>
            <person name="Kot W."/>
            <person name="Hansen L.H."/>
        </authorList>
    </citation>
    <scope>NUCLEOTIDE SEQUENCE [LARGE SCALE GENOMIC DNA]</scope>
</reference>